<keyword evidence="3" id="KW-1185">Reference proteome</keyword>
<name>A0ABX2IUI1_9RHOB</name>
<feature type="transmembrane region" description="Helical" evidence="1">
    <location>
        <begin position="34"/>
        <end position="56"/>
    </location>
</feature>
<dbReference type="RefSeq" id="WP_174139705.1">
    <property type="nucleotide sequence ID" value="NZ_JABUFE010000014.1"/>
</dbReference>
<comment type="caution">
    <text evidence="2">The sequence shown here is derived from an EMBL/GenBank/DDBJ whole genome shotgun (WGS) entry which is preliminary data.</text>
</comment>
<keyword evidence="1" id="KW-1133">Transmembrane helix</keyword>
<evidence type="ECO:0000313" key="3">
    <source>
        <dbReference type="Proteomes" id="UP000777935"/>
    </source>
</evidence>
<proteinExistence type="predicted"/>
<sequence>MKSSNDIRNLTAFVAVVIVAIAVGKFAYSTPSTILAVASTIVTSISIIFGLSLSLITLASNQVKVSDNVVPRAETRRGIEEDIDWENERTILRQKLSVATLLLTVVLGIVFMALADFSPNSRWYFGVGAAFSFFTTLSMAIAFVLPFSISATIRRDSYFRSSGNS</sequence>
<feature type="transmembrane region" description="Helical" evidence="1">
    <location>
        <begin position="123"/>
        <end position="145"/>
    </location>
</feature>
<feature type="transmembrane region" description="Helical" evidence="1">
    <location>
        <begin position="96"/>
        <end position="117"/>
    </location>
</feature>
<keyword evidence="1" id="KW-0812">Transmembrane</keyword>
<feature type="transmembrane region" description="Helical" evidence="1">
    <location>
        <begin position="7"/>
        <end position="28"/>
    </location>
</feature>
<dbReference type="Proteomes" id="UP000777935">
    <property type="component" value="Unassembled WGS sequence"/>
</dbReference>
<accession>A0ABX2IUI1</accession>
<keyword evidence="1" id="KW-0472">Membrane</keyword>
<reference evidence="2 3" key="1">
    <citation type="submission" date="2020-06" db="EMBL/GenBank/DDBJ databases">
        <title>Sulfitobacter algicola sp. nov., isolated from green algae.</title>
        <authorList>
            <person name="Wang C."/>
        </authorList>
    </citation>
    <scope>NUCLEOTIDE SEQUENCE [LARGE SCALE GENOMIC DNA]</scope>
    <source>
        <strain evidence="2 3">1151</strain>
    </source>
</reference>
<dbReference type="EMBL" id="JABUFE010000014">
    <property type="protein sequence ID" value="NSX56551.1"/>
    <property type="molecule type" value="Genomic_DNA"/>
</dbReference>
<organism evidence="2 3">
    <name type="scientific">Parasulfitobacter algicola</name>
    <dbReference type="NCBI Taxonomy" id="2614809"/>
    <lineage>
        <taxon>Bacteria</taxon>
        <taxon>Pseudomonadati</taxon>
        <taxon>Pseudomonadota</taxon>
        <taxon>Alphaproteobacteria</taxon>
        <taxon>Rhodobacterales</taxon>
        <taxon>Roseobacteraceae</taxon>
        <taxon>Parasulfitobacter</taxon>
    </lineage>
</organism>
<gene>
    <name evidence="2" type="ORF">HRQ87_17320</name>
</gene>
<evidence type="ECO:0000313" key="2">
    <source>
        <dbReference type="EMBL" id="NSX56551.1"/>
    </source>
</evidence>
<evidence type="ECO:0008006" key="4">
    <source>
        <dbReference type="Google" id="ProtNLM"/>
    </source>
</evidence>
<protein>
    <recommendedName>
        <fullName evidence="4">Membrane transport protein MMPL domain-containing protein</fullName>
    </recommendedName>
</protein>
<evidence type="ECO:0000256" key="1">
    <source>
        <dbReference type="SAM" id="Phobius"/>
    </source>
</evidence>